<dbReference type="GeneID" id="39874547"/>
<evidence type="ECO:0000256" key="5">
    <source>
        <dbReference type="ARBA" id="ARBA00023136"/>
    </source>
</evidence>
<dbReference type="GO" id="GO:0009986">
    <property type="term" value="C:cell surface"/>
    <property type="evidence" value="ECO:0007669"/>
    <property type="project" value="UniProtKB-SubCell"/>
</dbReference>
<keyword evidence="4 8" id="KW-0732">Signal</keyword>
<evidence type="ECO:0000256" key="3">
    <source>
        <dbReference type="ARBA" id="ARBA00022475"/>
    </source>
</evidence>
<evidence type="ECO:0000256" key="8">
    <source>
        <dbReference type="SAM" id="SignalP"/>
    </source>
</evidence>
<keyword evidence="3" id="KW-1003">Cell membrane</keyword>
<evidence type="ECO:0000256" key="6">
    <source>
        <dbReference type="ARBA" id="ARBA00023157"/>
    </source>
</evidence>
<keyword evidence="7" id="KW-0325">Glycoprotein</keyword>
<keyword evidence="6" id="KW-1015">Disulfide bond</keyword>
<feature type="domain" description="6-Cys" evidence="9">
    <location>
        <begin position="180"/>
        <end position="314"/>
    </location>
</feature>
<gene>
    <name evidence="10" type="ORF">BOVATA_022700</name>
</gene>
<dbReference type="InterPro" id="IPR010884">
    <property type="entry name" value="6_CYS_dom"/>
</dbReference>
<dbReference type="OrthoDB" id="361225at2759"/>
<dbReference type="Pfam" id="PF07422">
    <property type="entry name" value="s48_45"/>
    <property type="match status" value="1"/>
</dbReference>
<evidence type="ECO:0000313" key="11">
    <source>
        <dbReference type="Proteomes" id="UP000236319"/>
    </source>
</evidence>
<dbReference type="RefSeq" id="XP_028867020.1">
    <property type="nucleotide sequence ID" value="XM_029011187.1"/>
</dbReference>
<keyword evidence="5" id="KW-0472">Membrane</keyword>
<name>A0A2H6KCR5_9APIC</name>
<protein>
    <recommendedName>
        <fullName evidence="9">6-Cys domain-containing protein</fullName>
    </recommendedName>
</protein>
<proteinExistence type="predicted"/>
<dbReference type="PROSITE" id="PS51701">
    <property type="entry name" value="6_CYS"/>
    <property type="match status" value="2"/>
</dbReference>
<evidence type="ECO:0000313" key="10">
    <source>
        <dbReference type="EMBL" id="GBE60777.1"/>
    </source>
</evidence>
<dbReference type="InterPro" id="IPR038160">
    <property type="entry name" value="6_CYS_dom_sf"/>
</dbReference>
<reference evidence="10 11" key="1">
    <citation type="journal article" date="2017" name="BMC Genomics">
        <title>Whole-genome assembly of Babesia ovata and comparative genomics between closely related pathogens.</title>
        <authorList>
            <person name="Yamagishi J."/>
            <person name="Asada M."/>
            <person name="Hakimi H."/>
            <person name="Tanaka T.Q."/>
            <person name="Sugimoto C."/>
            <person name="Kawazu S."/>
        </authorList>
    </citation>
    <scope>NUCLEOTIDE SEQUENCE [LARGE SCALE GENOMIC DNA]</scope>
    <source>
        <strain evidence="10 11">Miyake</strain>
    </source>
</reference>
<evidence type="ECO:0000256" key="7">
    <source>
        <dbReference type="ARBA" id="ARBA00023180"/>
    </source>
</evidence>
<dbReference type="GO" id="GO:0005886">
    <property type="term" value="C:plasma membrane"/>
    <property type="evidence" value="ECO:0007669"/>
    <property type="project" value="UniProtKB-SubCell"/>
</dbReference>
<evidence type="ECO:0000256" key="4">
    <source>
        <dbReference type="ARBA" id="ARBA00022729"/>
    </source>
</evidence>
<accession>A0A2H6KCR5</accession>
<evidence type="ECO:0000259" key="9">
    <source>
        <dbReference type="PROSITE" id="PS51701"/>
    </source>
</evidence>
<feature type="chain" id="PRO_5014117817" description="6-Cys domain-containing protein" evidence="8">
    <location>
        <begin position="24"/>
        <end position="603"/>
    </location>
</feature>
<dbReference type="Proteomes" id="UP000236319">
    <property type="component" value="Unassembled WGS sequence"/>
</dbReference>
<feature type="domain" description="6-Cys" evidence="9">
    <location>
        <begin position="456"/>
        <end position="590"/>
    </location>
</feature>
<sequence length="603" mass="68535">MMWLSVLGALALTCICAVERAFARMPAERPPAPVRTFTGKSNMREYKVSVERVTLDQPHEVNFLCGQNDAAHFGGEFTLYPSDPMTKTLLPLEGDDLEDAISKEVLLRNISRSTMLRIQTSNHRGPGSFVKVMYPVNALIMAKDPQNFSLNYACKYQPRDKRQPPFYRWLEVKFKYVYPMAYGCASGNDMLFKNSVFREDNYMNRAKSSYCAISAEPNLLFGIYCKPGERLSPEDCVPEIKLYRMQGLLVRYELNDQDAAAIPGYDVPSRLKLFKISPAAMDKEFYVNCRCIGADGYGKQLYLNNHVNVEMNPLATLTARKEGFQTSFEVMNVLRPGKRFEITVPRNGWGNLGYLGRVKSYLHPEDPKQYVQVGIRTQDYPERMYKFIGAKNLSITQQDNPGKRTYTINYRKDAVVVLKSSIPFMHYRWEANGSHGPQPVKVSFKMDVPLMPTDPYTYGCGVDSLHLFHYEGFELHQGDNADEVACRLNPHVVSPVGFYCPKGFKLEPADCFREMLHKESGRVVQLADYAPHARPLDGTYIRVLDFHVPQRMSHLVRYSNDELSCRCLDAQGNVRASITLDLRKPTVEEKAPDTSALSSLPAK</sequence>
<feature type="signal peptide" evidence="8">
    <location>
        <begin position="1"/>
        <end position="23"/>
    </location>
</feature>
<comment type="subcellular location">
    <subcellularLocation>
        <location evidence="1">Cell membrane</location>
    </subcellularLocation>
    <subcellularLocation>
        <location evidence="2">Cell surface</location>
    </subcellularLocation>
</comment>
<comment type="caution">
    <text evidence="10">The sequence shown here is derived from an EMBL/GenBank/DDBJ whole genome shotgun (WGS) entry which is preliminary data.</text>
</comment>
<keyword evidence="11" id="KW-1185">Reference proteome</keyword>
<evidence type="ECO:0000256" key="2">
    <source>
        <dbReference type="ARBA" id="ARBA00004241"/>
    </source>
</evidence>
<dbReference type="AlphaFoldDB" id="A0A2H6KCR5"/>
<dbReference type="EMBL" id="BDSA01000002">
    <property type="protein sequence ID" value="GBE60777.1"/>
    <property type="molecule type" value="Genomic_DNA"/>
</dbReference>
<evidence type="ECO:0000256" key="1">
    <source>
        <dbReference type="ARBA" id="ARBA00004236"/>
    </source>
</evidence>
<organism evidence="10 11">
    <name type="scientific">Babesia ovata</name>
    <dbReference type="NCBI Taxonomy" id="189622"/>
    <lineage>
        <taxon>Eukaryota</taxon>
        <taxon>Sar</taxon>
        <taxon>Alveolata</taxon>
        <taxon>Apicomplexa</taxon>
        <taxon>Aconoidasida</taxon>
        <taxon>Piroplasmida</taxon>
        <taxon>Babesiidae</taxon>
        <taxon>Babesia</taxon>
    </lineage>
</organism>
<dbReference type="VEuPathDB" id="PiroplasmaDB:BOVATA_022700"/>
<dbReference type="Gene3D" id="2.60.40.2860">
    <property type="match status" value="2"/>
</dbReference>